<evidence type="ECO:0000256" key="6">
    <source>
        <dbReference type="PIRSR" id="PIRSR605511-1"/>
    </source>
</evidence>
<name>A0A369KE53_HYPMA</name>
<evidence type="ECO:0000256" key="7">
    <source>
        <dbReference type="PIRSR" id="PIRSR605511-2"/>
    </source>
</evidence>
<gene>
    <name evidence="10" type="primary">crp-46</name>
    <name evidence="10" type="ORF">Hypma_015438</name>
</gene>
<dbReference type="SUPFAM" id="SSF63829">
    <property type="entry name" value="Calcium-dependent phosphotriesterase"/>
    <property type="match status" value="1"/>
</dbReference>
<evidence type="ECO:0000256" key="1">
    <source>
        <dbReference type="ARBA" id="ARBA00004021"/>
    </source>
</evidence>
<keyword evidence="4 10" id="KW-0689">Ribosomal protein</keyword>
<dbReference type="Gene3D" id="3.40.30.10">
    <property type="entry name" value="Glutaredoxin"/>
    <property type="match status" value="1"/>
</dbReference>
<evidence type="ECO:0000259" key="9">
    <source>
        <dbReference type="Pfam" id="PF08450"/>
    </source>
</evidence>
<dbReference type="PANTHER" id="PTHR10907">
    <property type="entry name" value="REGUCALCIN"/>
    <property type="match status" value="1"/>
</dbReference>
<dbReference type="SUPFAM" id="SSF52833">
    <property type="entry name" value="Thioredoxin-like"/>
    <property type="match status" value="1"/>
</dbReference>
<dbReference type="InterPro" id="IPR013658">
    <property type="entry name" value="SGL"/>
</dbReference>
<dbReference type="Pfam" id="PF08450">
    <property type="entry name" value="SGL"/>
    <property type="match status" value="1"/>
</dbReference>
<reference evidence="10" key="1">
    <citation type="submission" date="2018-04" db="EMBL/GenBank/DDBJ databases">
        <title>Whole genome sequencing of Hypsizygus marmoreus.</title>
        <authorList>
            <person name="Choi I.-G."/>
            <person name="Min B."/>
            <person name="Kim J.-G."/>
            <person name="Kim S."/>
            <person name="Oh Y.-L."/>
            <person name="Kong W.-S."/>
            <person name="Park H."/>
            <person name="Jeong J."/>
            <person name="Song E.-S."/>
        </authorList>
    </citation>
    <scope>NUCLEOTIDE SEQUENCE [LARGE SCALE GENOMIC DNA]</scope>
    <source>
        <strain evidence="10">51987-8</strain>
    </source>
</reference>
<dbReference type="GO" id="GO:0005509">
    <property type="term" value="F:calcium ion binding"/>
    <property type="evidence" value="ECO:0007669"/>
    <property type="project" value="TreeGrafter"/>
</dbReference>
<keyword evidence="11" id="KW-1185">Reference proteome</keyword>
<comment type="similarity">
    <text evidence="3">Belongs to the SMP-30/CGR1 family.</text>
</comment>
<evidence type="ECO:0000256" key="4">
    <source>
        <dbReference type="ARBA" id="ARBA00022980"/>
    </source>
</evidence>
<feature type="binding site" evidence="7">
    <location>
        <position position="21"/>
    </location>
    <ligand>
        <name>a divalent metal cation</name>
        <dbReference type="ChEBI" id="CHEBI:60240"/>
    </ligand>
</feature>
<comment type="similarity">
    <text evidence="2">Belongs to the universal ribosomal protein uL13 family.</text>
</comment>
<comment type="cofactor">
    <cofactor evidence="7">
        <name>Zn(2+)</name>
        <dbReference type="ChEBI" id="CHEBI:29105"/>
    </cofactor>
    <text evidence="7">Binds 1 divalent metal cation per subunit.</text>
</comment>
<dbReference type="GO" id="GO:0015934">
    <property type="term" value="C:large ribosomal subunit"/>
    <property type="evidence" value="ECO:0007669"/>
    <property type="project" value="InterPro"/>
</dbReference>
<dbReference type="InterPro" id="IPR005511">
    <property type="entry name" value="SMP-30"/>
</dbReference>
<evidence type="ECO:0000313" key="11">
    <source>
        <dbReference type="Proteomes" id="UP000076154"/>
    </source>
</evidence>
<evidence type="ECO:0000256" key="2">
    <source>
        <dbReference type="ARBA" id="ARBA00006227"/>
    </source>
</evidence>
<keyword evidence="5" id="KW-0687">Ribonucleoprotein</keyword>
<dbReference type="SUPFAM" id="SSF52161">
    <property type="entry name" value="Ribosomal protein L13"/>
    <property type="match status" value="1"/>
</dbReference>
<dbReference type="PANTHER" id="PTHR10907:SF47">
    <property type="entry name" value="REGUCALCIN"/>
    <property type="match status" value="1"/>
</dbReference>
<dbReference type="InterPro" id="IPR036249">
    <property type="entry name" value="Thioredoxin-like_sf"/>
</dbReference>
<feature type="binding site" evidence="7">
    <location>
        <position position="208"/>
    </location>
    <ligand>
        <name>a divalent metal cation</name>
        <dbReference type="ChEBI" id="CHEBI:60240"/>
    </ligand>
</feature>
<dbReference type="GO" id="GO:0003735">
    <property type="term" value="F:structural constituent of ribosome"/>
    <property type="evidence" value="ECO:0007669"/>
    <property type="project" value="InterPro"/>
</dbReference>
<dbReference type="Gene3D" id="6.10.250.3250">
    <property type="match status" value="1"/>
</dbReference>
<accession>A0A369KE53</accession>
<protein>
    <submittedName>
        <fullName evidence="10">60S ribosomal protein L16</fullName>
    </submittedName>
</protein>
<dbReference type="OrthoDB" id="1882297at2759"/>
<dbReference type="AlphaFoldDB" id="A0A369KE53"/>
<feature type="domain" description="SMP-30/Gluconolactonase/LRE-like region" evidence="9">
    <location>
        <begin position="19"/>
        <end position="268"/>
    </location>
</feature>
<dbReference type="FunFam" id="3.90.1180.10:FF:000002">
    <property type="entry name" value="60S ribosomal protein L16"/>
    <property type="match status" value="1"/>
</dbReference>
<feature type="region of interest" description="Disordered" evidence="8">
    <location>
        <begin position="429"/>
        <end position="452"/>
    </location>
</feature>
<dbReference type="GO" id="GO:0004341">
    <property type="term" value="F:gluconolactonase activity"/>
    <property type="evidence" value="ECO:0007669"/>
    <property type="project" value="TreeGrafter"/>
</dbReference>
<comment type="function">
    <text evidence="1">Component of the ribosome, a large ribonucleoprotein complex responsible for the synthesis of proteins in the cell. The small ribosomal subunit (SSU) binds messenger RNAs (mRNAs) and translates the encoded message by selecting cognate aminoacyl-transfer RNA (tRNA) molecules. The large subunit (LSU) contains the ribosomal catalytic site termed the peptidyl transferase center (PTC), which catalyzes the formation of peptide bonds, thereby polymerizing the amino acids delivered by tRNAs into a polypeptide chain. The nascent polypeptides leave the ribosome through a tunnel in the LSU and interact with protein factors that function in enzymatic processing, targeting, and the membrane insertion of nascent chains at the exit of the ribosomal tunnel.</text>
</comment>
<dbReference type="FunFam" id="6.10.250.3250:FF:000001">
    <property type="entry name" value="60S ribosomal protein L13a"/>
    <property type="match status" value="1"/>
</dbReference>
<dbReference type="InterPro" id="IPR005822">
    <property type="entry name" value="Ribosomal_uL13"/>
</dbReference>
<dbReference type="Gene3D" id="3.90.1180.10">
    <property type="entry name" value="Ribosomal protein L13"/>
    <property type="match status" value="1"/>
</dbReference>
<dbReference type="PRINTS" id="PR01790">
    <property type="entry name" value="SMP30FAMILY"/>
</dbReference>
<keyword evidence="7" id="KW-0862">Zinc</keyword>
<evidence type="ECO:0000313" key="10">
    <source>
        <dbReference type="EMBL" id="RDB29206.1"/>
    </source>
</evidence>
<sequence>MVLNQIIAGRPWFEAGCTLGEGPVYDPTTSVLHFVDIAEKKVFHLNTQNFELEVEQFETPVSCLALRRNGFGLACAAAEGFALLEGKSTLKYISQPLPIDHTIHTRFNDGACDSKGRFFAGTIFSKDHGVVGKLYRYDPEIGTSTVVDEGPFTDSNGLGWSPDEKTFYFTDSLTNKIYAYDYDDGALSNRRLFVDAVALGYPENSFCDGLCIDDEGCIWSARWGGSRIVRFTKDGQIDAEITFSTALNITSCCFGGPDNDQLYVTTAHCGANGGDASRQTQFPDSGHVFVVDLSGKYRGGRKYEFGVLNFRSAHSMAHLASGGATHINRDHIKMVCLSRFIGFQHVIVIYTPNSMDDDKNITFQIVYFSVRGRCEPILLMLVDAGIPYELTTLKREEWKELGQFEDHGRLPYSGLQVPNGEQMACAFESPDPPRPHRSALPSRQGTYPGKPEKTCRAVESGNSEIAEATMQLETRFVNWGEIVDRVRSDCVLIIVDLLPSSFCTDFKMASFSSTPIVIDGKGHLLGRLASIISKQILSGQKIVVVRCEEINISGSFFRNKLRYHNFLHKRHIVNPKKSGPFHHRAPSKILYRAIRGMTPHKSPRGVAALERLKLFEGVPPPYDRKKRMVVPEALRVLRLKPGRKYCTVKRLSHEVGWGYKDVVDRLEEKRKIKAQAFHERKLAAIKLRQKAVSDTASSFGQLTQLGY</sequence>
<feature type="binding site" evidence="7">
    <location>
        <position position="106"/>
    </location>
    <ligand>
        <name>substrate</name>
    </ligand>
</feature>
<proteinExistence type="inferred from homology"/>
<dbReference type="Pfam" id="PF00572">
    <property type="entry name" value="Ribosomal_L13"/>
    <property type="match status" value="1"/>
</dbReference>
<dbReference type="CDD" id="cd00392">
    <property type="entry name" value="Ribosomal_L13"/>
    <property type="match status" value="1"/>
</dbReference>
<feature type="active site" description="Proton donor/acceptor" evidence="6">
    <location>
        <position position="208"/>
    </location>
</feature>
<evidence type="ECO:0000256" key="8">
    <source>
        <dbReference type="SAM" id="MobiDB-lite"/>
    </source>
</evidence>
<dbReference type="Gene3D" id="2.120.10.30">
    <property type="entry name" value="TolB, C-terminal domain"/>
    <property type="match status" value="1"/>
</dbReference>
<dbReference type="InParanoid" id="A0A369KE53"/>
<dbReference type="InterPro" id="IPR011042">
    <property type="entry name" value="6-blade_b-propeller_TolB-like"/>
</dbReference>
<dbReference type="EMBL" id="LUEZ02000010">
    <property type="protein sequence ID" value="RDB29206.1"/>
    <property type="molecule type" value="Genomic_DNA"/>
</dbReference>
<keyword evidence="7" id="KW-0479">Metal-binding</keyword>
<feature type="binding site" evidence="7">
    <location>
        <position position="156"/>
    </location>
    <ligand>
        <name>a divalent metal cation</name>
        <dbReference type="ChEBI" id="CHEBI:60240"/>
    </ligand>
</feature>
<comment type="caution">
    <text evidence="10">The sequence shown here is derived from an EMBL/GenBank/DDBJ whole genome shotgun (WGS) entry which is preliminary data.</text>
</comment>
<dbReference type="NCBIfam" id="TIGR01077">
    <property type="entry name" value="L13_A_E"/>
    <property type="match status" value="1"/>
</dbReference>
<dbReference type="GO" id="GO:0019853">
    <property type="term" value="P:L-ascorbic acid biosynthetic process"/>
    <property type="evidence" value="ECO:0007669"/>
    <property type="project" value="TreeGrafter"/>
</dbReference>
<dbReference type="HAMAP" id="MF_01366">
    <property type="entry name" value="Ribosomal_uL13"/>
    <property type="match status" value="1"/>
</dbReference>
<organism evidence="10 11">
    <name type="scientific">Hypsizygus marmoreus</name>
    <name type="common">White beech mushroom</name>
    <name type="synonym">Agaricus marmoreus</name>
    <dbReference type="NCBI Taxonomy" id="39966"/>
    <lineage>
        <taxon>Eukaryota</taxon>
        <taxon>Fungi</taxon>
        <taxon>Dikarya</taxon>
        <taxon>Basidiomycota</taxon>
        <taxon>Agaricomycotina</taxon>
        <taxon>Agaricomycetes</taxon>
        <taxon>Agaricomycetidae</taxon>
        <taxon>Agaricales</taxon>
        <taxon>Tricholomatineae</taxon>
        <taxon>Lyophyllaceae</taxon>
        <taxon>Hypsizygus</taxon>
    </lineage>
</organism>
<dbReference type="GO" id="GO:0006412">
    <property type="term" value="P:translation"/>
    <property type="evidence" value="ECO:0007669"/>
    <property type="project" value="InterPro"/>
</dbReference>
<feature type="binding site" evidence="7">
    <location>
        <position position="108"/>
    </location>
    <ligand>
        <name>substrate</name>
    </ligand>
</feature>
<dbReference type="STRING" id="39966.A0A369KE53"/>
<dbReference type="InterPro" id="IPR036899">
    <property type="entry name" value="Ribosomal_uL13_sf"/>
</dbReference>
<dbReference type="InterPro" id="IPR005755">
    <property type="entry name" value="Ribosomal_uL13_euk/arc"/>
</dbReference>
<dbReference type="Proteomes" id="UP000076154">
    <property type="component" value="Unassembled WGS sequence"/>
</dbReference>
<evidence type="ECO:0000256" key="5">
    <source>
        <dbReference type="ARBA" id="ARBA00023274"/>
    </source>
</evidence>
<evidence type="ECO:0000256" key="3">
    <source>
        <dbReference type="ARBA" id="ARBA00008853"/>
    </source>
</evidence>